<dbReference type="SUPFAM" id="SSF48008">
    <property type="entry name" value="GntR ligand-binding domain-like"/>
    <property type="match status" value="1"/>
</dbReference>
<dbReference type="InterPro" id="IPR036388">
    <property type="entry name" value="WH-like_DNA-bd_sf"/>
</dbReference>
<keyword evidence="1" id="KW-0805">Transcription regulation</keyword>
<protein>
    <submittedName>
        <fullName evidence="5">GntR family transcriptional regulator</fullName>
    </submittedName>
</protein>
<evidence type="ECO:0000259" key="4">
    <source>
        <dbReference type="PROSITE" id="PS50949"/>
    </source>
</evidence>
<dbReference type="SUPFAM" id="SSF46785">
    <property type="entry name" value="Winged helix' DNA-binding domain"/>
    <property type="match status" value="1"/>
</dbReference>
<name>A0ABT4VPT2_9HYPH</name>
<dbReference type="Gene3D" id="1.10.10.10">
    <property type="entry name" value="Winged helix-like DNA-binding domain superfamily/Winged helix DNA-binding domain"/>
    <property type="match status" value="1"/>
</dbReference>
<dbReference type="CDD" id="cd07377">
    <property type="entry name" value="WHTH_GntR"/>
    <property type="match status" value="1"/>
</dbReference>
<evidence type="ECO:0000256" key="3">
    <source>
        <dbReference type="ARBA" id="ARBA00023163"/>
    </source>
</evidence>
<dbReference type="EMBL" id="JAPJZH010000006">
    <property type="protein sequence ID" value="MDA4846023.1"/>
    <property type="molecule type" value="Genomic_DNA"/>
</dbReference>
<keyword evidence="2" id="KW-0238">DNA-binding</keyword>
<evidence type="ECO:0000313" key="5">
    <source>
        <dbReference type="EMBL" id="MDA4846023.1"/>
    </source>
</evidence>
<dbReference type="RefSeq" id="WP_271089742.1">
    <property type="nucleotide sequence ID" value="NZ_JAPJZH010000006.1"/>
</dbReference>
<dbReference type="Gene3D" id="1.20.120.530">
    <property type="entry name" value="GntR ligand-binding domain-like"/>
    <property type="match status" value="1"/>
</dbReference>
<evidence type="ECO:0000313" key="6">
    <source>
        <dbReference type="Proteomes" id="UP001148313"/>
    </source>
</evidence>
<dbReference type="PANTHER" id="PTHR43537">
    <property type="entry name" value="TRANSCRIPTIONAL REGULATOR, GNTR FAMILY"/>
    <property type="match status" value="1"/>
</dbReference>
<dbReference type="SMART" id="SM00895">
    <property type="entry name" value="FCD"/>
    <property type="match status" value="1"/>
</dbReference>
<dbReference type="InterPro" id="IPR036390">
    <property type="entry name" value="WH_DNA-bd_sf"/>
</dbReference>
<comment type="caution">
    <text evidence="5">The sequence shown here is derived from an EMBL/GenBank/DDBJ whole genome shotgun (WGS) entry which is preliminary data.</text>
</comment>
<feature type="domain" description="HTH gntR-type" evidence="4">
    <location>
        <begin position="17"/>
        <end position="84"/>
    </location>
</feature>
<evidence type="ECO:0000256" key="2">
    <source>
        <dbReference type="ARBA" id="ARBA00023125"/>
    </source>
</evidence>
<sequence>MSAERGLETVAAGSGGASITAQLFDRLRDDILNGALQPGQKLKIETLREHYEVGASPVREALSMLTSEGLVQRLDQRGFRVSDISVTAFEELLRTRCWLEERALRESIASGSTAWEEGVLLAHHRLTRTPRSAPGADAASPGWEQAHKLFHMSLLSACGSGFLVGFCEQLYDLNIRYRNLAGAVAYPSRNVAAEHLAICEAAIAHEADRAVELLIHHYTATGEFLRMRLNSMTG</sequence>
<keyword evidence="3" id="KW-0804">Transcription</keyword>
<gene>
    <name evidence="5" type="ORF">OOZ53_11730</name>
</gene>
<dbReference type="InterPro" id="IPR011711">
    <property type="entry name" value="GntR_C"/>
</dbReference>
<dbReference type="SMART" id="SM00345">
    <property type="entry name" value="HTH_GNTR"/>
    <property type="match status" value="1"/>
</dbReference>
<dbReference type="PANTHER" id="PTHR43537:SF20">
    <property type="entry name" value="HTH-TYPE TRANSCRIPTIONAL REPRESSOR GLAR"/>
    <property type="match status" value="1"/>
</dbReference>
<proteinExistence type="predicted"/>
<dbReference type="Pfam" id="PF00392">
    <property type="entry name" value="GntR"/>
    <property type="match status" value="1"/>
</dbReference>
<dbReference type="Pfam" id="PF07729">
    <property type="entry name" value="FCD"/>
    <property type="match status" value="1"/>
</dbReference>
<accession>A0ABT4VPT2</accession>
<dbReference type="PROSITE" id="PS50949">
    <property type="entry name" value="HTH_GNTR"/>
    <property type="match status" value="1"/>
</dbReference>
<keyword evidence="6" id="KW-1185">Reference proteome</keyword>
<organism evidence="5 6">
    <name type="scientific">Hoeflea poritis</name>
    <dbReference type="NCBI Taxonomy" id="2993659"/>
    <lineage>
        <taxon>Bacteria</taxon>
        <taxon>Pseudomonadati</taxon>
        <taxon>Pseudomonadota</taxon>
        <taxon>Alphaproteobacteria</taxon>
        <taxon>Hyphomicrobiales</taxon>
        <taxon>Rhizobiaceae</taxon>
        <taxon>Hoeflea</taxon>
    </lineage>
</organism>
<dbReference type="InterPro" id="IPR008920">
    <property type="entry name" value="TF_FadR/GntR_C"/>
</dbReference>
<dbReference type="Proteomes" id="UP001148313">
    <property type="component" value="Unassembled WGS sequence"/>
</dbReference>
<evidence type="ECO:0000256" key="1">
    <source>
        <dbReference type="ARBA" id="ARBA00023015"/>
    </source>
</evidence>
<dbReference type="InterPro" id="IPR000524">
    <property type="entry name" value="Tscrpt_reg_HTH_GntR"/>
</dbReference>
<reference evidence="5" key="1">
    <citation type="submission" date="2022-11" db="EMBL/GenBank/DDBJ databases">
        <title>Hoeflea poritis sp. nov., isolated from scleractinian coral Porites lutea.</title>
        <authorList>
            <person name="Zhang G."/>
            <person name="Wei Q."/>
            <person name="Cai L."/>
        </authorList>
    </citation>
    <scope>NUCLEOTIDE SEQUENCE</scope>
    <source>
        <strain evidence="5">E7-10</strain>
    </source>
</reference>